<organism evidence="1 2">
    <name type="scientific">Agathobacter rectalis</name>
    <dbReference type="NCBI Taxonomy" id="39491"/>
    <lineage>
        <taxon>Bacteria</taxon>
        <taxon>Bacillati</taxon>
        <taxon>Bacillota</taxon>
        <taxon>Clostridia</taxon>
        <taxon>Lachnospirales</taxon>
        <taxon>Lachnospiraceae</taxon>
        <taxon>Agathobacter</taxon>
    </lineage>
</organism>
<dbReference type="RefSeq" id="WP_154266681.1">
    <property type="nucleotide sequence ID" value="NZ_JBDMEJ010000023.1"/>
</dbReference>
<proteinExistence type="predicted"/>
<dbReference type="EMBL" id="WKQP01000006">
    <property type="protein sequence ID" value="MSC59607.1"/>
    <property type="molecule type" value="Genomic_DNA"/>
</dbReference>
<name>A0A6L5T627_9FIRM</name>
<dbReference type="AlphaFoldDB" id="A0A6L5T627"/>
<accession>A0A6L5T627</accession>
<evidence type="ECO:0000313" key="2">
    <source>
        <dbReference type="Proteomes" id="UP000479563"/>
    </source>
</evidence>
<protein>
    <submittedName>
        <fullName evidence="1">Uncharacterized protein</fullName>
    </submittedName>
</protein>
<dbReference type="Proteomes" id="UP000479563">
    <property type="component" value="Unassembled WGS sequence"/>
</dbReference>
<comment type="caution">
    <text evidence="1">The sequence shown here is derived from an EMBL/GenBank/DDBJ whole genome shotgun (WGS) entry which is preliminary data.</text>
</comment>
<reference evidence="1 2" key="1">
    <citation type="journal article" date="2019" name="Nat. Med.">
        <title>A library of human gut bacterial isolates paired with longitudinal multiomics data enables mechanistic microbiome research.</title>
        <authorList>
            <person name="Poyet M."/>
            <person name="Groussin M."/>
            <person name="Gibbons S.M."/>
            <person name="Avila-Pacheco J."/>
            <person name="Jiang X."/>
            <person name="Kearney S.M."/>
            <person name="Perrotta A.R."/>
            <person name="Berdy B."/>
            <person name="Zhao S."/>
            <person name="Lieberman T.D."/>
            <person name="Swanson P.K."/>
            <person name="Smith M."/>
            <person name="Roesemann S."/>
            <person name="Alexander J.E."/>
            <person name="Rich S.A."/>
            <person name="Livny J."/>
            <person name="Vlamakis H."/>
            <person name="Clish C."/>
            <person name="Bullock K."/>
            <person name="Deik A."/>
            <person name="Scott J."/>
            <person name="Pierce K.A."/>
            <person name="Xavier R.J."/>
            <person name="Alm E.J."/>
        </authorList>
    </citation>
    <scope>NUCLEOTIDE SEQUENCE [LARGE SCALE GENOMIC DNA]</scope>
    <source>
        <strain evidence="1 2">BIOML-A11</strain>
    </source>
</reference>
<sequence length="90" mass="10218">MNNTGIYNANTHNTDQNIYSRQNFKQYNTNKSNIYGISDDKTDCSRQSAFCDSTNYADLPLGCVCEGTEVRNSADENVKIYNIKHSHQTI</sequence>
<evidence type="ECO:0000313" key="1">
    <source>
        <dbReference type="EMBL" id="MSC59607.1"/>
    </source>
</evidence>
<gene>
    <name evidence="1" type="ORF">GKE07_05175</name>
</gene>